<dbReference type="EMBL" id="BMDQ01000002">
    <property type="protein sequence ID" value="GGI57315.1"/>
    <property type="molecule type" value="Genomic_DNA"/>
</dbReference>
<name>A0ABQ2BXW4_9FLAO</name>
<organism evidence="1 2">
    <name type="scientific">Winogradskyella haliclonae</name>
    <dbReference type="NCBI Taxonomy" id="2048558"/>
    <lineage>
        <taxon>Bacteria</taxon>
        <taxon>Pseudomonadati</taxon>
        <taxon>Bacteroidota</taxon>
        <taxon>Flavobacteriia</taxon>
        <taxon>Flavobacteriales</taxon>
        <taxon>Flavobacteriaceae</taxon>
        <taxon>Winogradskyella</taxon>
    </lineage>
</organism>
<reference evidence="2" key="1">
    <citation type="journal article" date="2019" name="Int. J. Syst. Evol. Microbiol.">
        <title>The Global Catalogue of Microorganisms (GCM) 10K type strain sequencing project: providing services to taxonomists for standard genome sequencing and annotation.</title>
        <authorList>
            <consortium name="The Broad Institute Genomics Platform"/>
            <consortium name="The Broad Institute Genome Sequencing Center for Infectious Disease"/>
            <person name="Wu L."/>
            <person name="Ma J."/>
        </authorList>
    </citation>
    <scope>NUCLEOTIDE SEQUENCE [LARGE SCALE GENOMIC DNA]</scope>
    <source>
        <strain evidence="2">CCM 8681</strain>
    </source>
</reference>
<protein>
    <recommendedName>
        <fullName evidence="3">Lipoprotein</fullName>
    </recommendedName>
</protein>
<evidence type="ECO:0000313" key="2">
    <source>
        <dbReference type="Proteomes" id="UP000624701"/>
    </source>
</evidence>
<accession>A0ABQ2BXW4</accession>
<keyword evidence="2" id="KW-1185">Reference proteome</keyword>
<dbReference type="Proteomes" id="UP000624701">
    <property type="component" value="Unassembled WGS sequence"/>
</dbReference>
<gene>
    <name evidence="1" type="ORF">GCM10011444_16240</name>
</gene>
<dbReference type="RefSeq" id="WP_188374236.1">
    <property type="nucleotide sequence ID" value="NZ_BMDQ01000002.1"/>
</dbReference>
<dbReference type="PROSITE" id="PS51257">
    <property type="entry name" value="PROKAR_LIPOPROTEIN"/>
    <property type="match status" value="1"/>
</dbReference>
<evidence type="ECO:0008006" key="3">
    <source>
        <dbReference type="Google" id="ProtNLM"/>
    </source>
</evidence>
<proteinExistence type="predicted"/>
<comment type="caution">
    <text evidence="1">The sequence shown here is derived from an EMBL/GenBank/DDBJ whole genome shotgun (WGS) entry which is preliminary data.</text>
</comment>
<evidence type="ECO:0000313" key="1">
    <source>
        <dbReference type="EMBL" id="GGI57315.1"/>
    </source>
</evidence>
<sequence length="219" mass="25428">MKSRIVVLVLGLLLFSSCIVKSIQPFYVKNEIKYDAALVGNWTDNKNGDWEVLSFEDEFKKENEEGVKLSAEDLKVYDSYKNGYFIKYTKKESEALFMGIPFKVNEHLFIDFAPFEYESDELNKLVGQHLLKTHSTAYVQHNEDKSITLKWLSEKAIGALFKQDRLRLKHEKIGLDEDLVLTASSEELHNFLKKFMASDFEDKWDSDDIYTLKPAHAKP</sequence>